<reference evidence="9" key="1">
    <citation type="submission" date="2018-05" db="EMBL/GenBank/DDBJ databases">
        <authorList>
            <person name="Lanie J.A."/>
            <person name="Ng W.-L."/>
            <person name="Kazmierczak K.M."/>
            <person name="Andrzejewski T.M."/>
            <person name="Davidsen T.M."/>
            <person name="Wayne K.J."/>
            <person name="Tettelin H."/>
            <person name="Glass J.I."/>
            <person name="Rusch D."/>
            <person name="Podicherti R."/>
            <person name="Tsui H.-C.T."/>
            <person name="Winkler M.E."/>
        </authorList>
    </citation>
    <scope>NUCLEOTIDE SEQUENCE</scope>
</reference>
<dbReference type="HAMAP" id="MF_00093">
    <property type="entry name" value="Rel_fac_1"/>
    <property type="match status" value="1"/>
</dbReference>
<dbReference type="FunFam" id="3.30.70.1660:FF:000002">
    <property type="entry name" value="Peptide chain release factor 1"/>
    <property type="match status" value="1"/>
</dbReference>
<dbReference type="InterPro" id="IPR050057">
    <property type="entry name" value="Prokaryotic/Mito_RF"/>
</dbReference>
<evidence type="ECO:0000256" key="5">
    <source>
        <dbReference type="ARBA" id="ARBA00022917"/>
    </source>
</evidence>
<keyword evidence="6" id="KW-0175">Coiled coil</keyword>
<evidence type="ECO:0000256" key="2">
    <source>
        <dbReference type="ARBA" id="ARBA00010835"/>
    </source>
</evidence>
<evidence type="ECO:0000256" key="6">
    <source>
        <dbReference type="SAM" id="Coils"/>
    </source>
</evidence>
<organism evidence="9">
    <name type="scientific">marine metagenome</name>
    <dbReference type="NCBI Taxonomy" id="408172"/>
    <lineage>
        <taxon>unclassified sequences</taxon>
        <taxon>metagenomes</taxon>
        <taxon>ecological metagenomes</taxon>
    </lineage>
</organism>
<evidence type="ECO:0000259" key="8">
    <source>
        <dbReference type="PROSITE" id="PS00745"/>
    </source>
</evidence>
<dbReference type="PANTHER" id="PTHR43804:SF7">
    <property type="entry name" value="LD18447P"/>
    <property type="match status" value="1"/>
</dbReference>
<dbReference type="PANTHER" id="PTHR43804">
    <property type="entry name" value="LD18447P"/>
    <property type="match status" value="1"/>
</dbReference>
<evidence type="ECO:0000256" key="1">
    <source>
        <dbReference type="ARBA" id="ARBA00004496"/>
    </source>
</evidence>
<dbReference type="InterPro" id="IPR004373">
    <property type="entry name" value="RF-1"/>
</dbReference>
<keyword evidence="5" id="KW-0648">Protein biosynthesis</keyword>
<keyword evidence="3" id="KW-0488">Methylation</keyword>
<feature type="region of interest" description="Disordered" evidence="7">
    <location>
        <begin position="263"/>
        <end position="286"/>
    </location>
</feature>
<dbReference type="Gene3D" id="3.30.160.20">
    <property type="match status" value="1"/>
</dbReference>
<dbReference type="FunFam" id="3.30.160.20:FF:000004">
    <property type="entry name" value="Peptide chain release factor 1"/>
    <property type="match status" value="1"/>
</dbReference>
<evidence type="ECO:0000256" key="4">
    <source>
        <dbReference type="ARBA" id="ARBA00022490"/>
    </source>
</evidence>
<feature type="coiled-coil region" evidence="6">
    <location>
        <begin position="31"/>
        <end position="75"/>
    </location>
</feature>
<dbReference type="SMART" id="SM00937">
    <property type="entry name" value="PCRF"/>
    <property type="match status" value="1"/>
</dbReference>
<dbReference type="GO" id="GO:0016149">
    <property type="term" value="F:translation release factor activity, codon specific"/>
    <property type="evidence" value="ECO:0007669"/>
    <property type="project" value="InterPro"/>
</dbReference>
<dbReference type="PROSITE" id="PS00745">
    <property type="entry name" value="RF_PROK_I"/>
    <property type="match status" value="1"/>
</dbReference>
<dbReference type="Gene3D" id="3.30.70.1660">
    <property type="match status" value="1"/>
</dbReference>
<dbReference type="AlphaFoldDB" id="A0A382DHY8"/>
<dbReference type="SUPFAM" id="SSF75620">
    <property type="entry name" value="Release factor"/>
    <property type="match status" value="1"/>
</dbReference>
<evidence type="ECO:0000256" key="3">
    <source>
        <dbReference type="ARBA" id="ARBA00022481"/>
    </source>
</evidence>
<proteinExistence type="inferred from homology"/>
<feature type="domain" description="Prokaryotic-type class I peptide chain release factors" evidence="8">
    <location>
        <begin position="207"/>
        <end position="223"/>
    </location>
</feature>
<dbReference type="NCBIfam" id="NF001859">
    <property type="entry name" value="PRK00591.1"/>
    <property type="match status" value="1"/>
</dbReference>
<accession>A0A382DHY8</accession>
<protein>
    <recommendedName>
        <fullName evidence="8">Prokaryotic-type class I peptide chain release factors domain-containing protein</fullName>
    </recommendedName>
</protein>
<dbReference type="InterPro" id="IPR000352">
    <property type="entry name" value="Pep_chain_release_fac_I"/>
</dbReference>
<dbReference type="FunFam" id="3.30.70.1660:FF:000004">
    <property type="entry name" value="Peptide chain release factor 1"/>
    <property type="match status" value="1"/>
</dbReference>
<gene>
    <name evidence="9" type="ORF">METZ01_LOCUS190964</name>
</gene>
<dbReference type="InterPro" id="IPR005139">
    <property type="entry name" value="PCRF"/>
</dbReference>
<dbReference type="Gene3D" id="6.10.140.1950">
    <property type="match status" value="1"/>
</dbReference>
<comment type="subcellular location">
    <subcellularLocation>
        <location evidence="1">Cytoplasm</location>
    </subcellularLocation>
</comment>
<dbReference type="Pfam" id="PF00472">
    <property type="entry name" value="RF-1"/>
    <property type="match status" value="1"/>
</dbReference>
<dbReference type="InterPro" id="IPR045853">
    <property type="entry name" value="Pep_chain_release_fac_I_sf"/>
</dbReference>
<comment type="similarity">
    <text evidence="2">Belongs to the prokaryotic/mitochondrial release factor family.</text>
</comment>
<evidence type="ECO:0000313" key="9">
    <source>
        <dbReference type="EMBL" id="SVB38110.1"/>
    </source>
</evidence>
<dbReference type="Pfam" id="PF03462">
    <property type="entry name" value="PCRF"/>
    <property type="match status" value="1"/>
</dbReference>
<dbReference type="EMBL" id="UINC01039515">
    <property type="protein sequence ID" value="SVB38110.1"/>
    <property type="molecule type" value="Genomic_DNA"/>
</dbReference>
<dbReference type="NCBIfam" id="TIGR00019">
    <property type="entry name" value="prfA"/>
    <property type="match status" value="1"/>
</dbReference>
<keyword evidence="4" id="KW-0963">Cytoplasm</keyword>
<sequence>MSSGQIEKKQYAEKSKEYSDLNDIIKEAKQYSSFDKEKKELEKIINDAKSDNEFKNMAKNELDEIRKQHEINEKKLKLFLLPKDDADKKNAIIEIRAGTGGLEASLFAADLFKMYEKVSHKKKWKLELISISKSDAGGLKEVIASIKGKNIYSTLKYESGVHRVQRVPDTETQGRVHTSAATVAVLPEAEEVDVNIEEKDLRIDVFRSSGPGGQSVNTTDSAVRITHIPTGIVVSQQDEKSQIRNKEKGLKILRSRIYELERQKKENERSKDRKSKIGTGDRSERIRTYNFPQGRVTDHRINLTLHKLEEFMEGEIFDAMIENLNLQAQEEKLSNLK</sequence>
<evidence type="ECO:0000256" key="7">
    <source>
        <dbReference type="SAM" id="MobiDB-lite"/>
    </source>
</evidence>
<dbReference type="GO" id="GO:0005829">
    <property type="term" value="C:cytosol"/>
    <property type="evidence" value="ECO:0007669"/>
    <property type="project" value="UniProtKB-ARBA"/>
</dbReference>
<name>A0A382DHY8_9ZZZZ</name>